<comment type="similarity">
    <text evidence="8">Belongs to the binding-protein-dependent transport system permease family. LivHM subfamily.</text>
</comment>
<protein>
    <submittedName>
        <fullName evidence="10">Branched-chain amino acid transport system permease protein</fullName>
    </submittedName>
</protein>
<organism evidence="10 11">
    <name type="scientific">Microbacterium thalassium</name>
    <dbReference type="NCBI Taxonomy" id="362649"/>
    <lineage>
        <taxon>Bacteria</taxon>
        <taxon>Bacillati</taxon>
        <taxon>Actinomycetota</taxon>
        <taxon>Actinomycetes</taxon>
        <taxon>Micrococcales</taxon>
        <taxon>Microbacteriaceae</taxon>
        <taxon>Microbacterium</taxon>
    </lineage>
</organism>
<evidence type="ECO:0000256" key="6">
    <source>
        <dbReference type="ARBA" id="ARBA00022989"/>
    </source>
</evidence>
<feature type="transmembrane region" description="Helical" evidence="9">
    <location>
        <begin position="231"/>
        <end position="260"/>
    </location>
</feature>
<comment type="caution">
    <text evidence="10">The sequence shown here is derived from an EMBL/GenBank/DDBJ whole genome shotgun (WGS) entry which is preliminary data.</text>
</comment>
<dbReference type="GO" id="GO:0005886">
    <property type="term" value="C:plasma membrane"/>
    <property type="evidence" value="ECO:0007669"/>
    <property type="project" value="UniProtKB-SubCell"/>
</dbReference>
<dbReference type="InterPro" id="IPR001851">
    <property type="entry name" value="ABC_transp_permease"/>
</dbReference>
<evidence type="ECO:0000256" key="2">
    <source>
        <dbReference type="ARBA" id="ARBA00022448"/>
    </source>
</evidence>
<dbReference type="GO" id="GO:0022857">
    <property type="term" value="F:transmembrane transporter activity"/>
    <property type="evidence" value="ECO:0007669"/>
    <property type="project" value="InterPro"/>
</dbReference>
<evidence type="ECO:0000256" key="5">
    <source>
        <dbReference type="ARBA" id="ARBA00022970"/>
    </source>
</evidence>
<dbReference type="GO" id="GO:0006865">
    <property type="term" value="P:amino acid transport"/>
    <property type="evidence" value="ECO:0007669"/>
    <property type="project" value="UniProtKB-KW"/>
</dbReference>
<dbReference type="EMBL" id="JACHML010000001">
    <property type="protein sequence ID" value="MBB6390628.1"/>
    <property type="molecule type" value="Genomic_DNA"/>
</dbReference>
<feature type="transmembrane region" description="Helical" evidence="9">
    <location>
        <begin position="108"/>
        <end position="128"/>
    </location>
</feature>
<accession>A0A7X0FN92</accession>
<evidence type="ECO:0000256" key="3">
    <source>
        <dbReference type="ARBA" id="ARBA00022475"/>
    </source>
</evidence>
<reference evidence="10 11" key="1">
    <citation type="submission" date="2020-08" db="EMBL/GenBank/DDBJ databases">
        <title>Sequencing the genomes of 1000 actinobacteria strains.</title>
        <authorList>
            <person name="Klenk H.-P."/>
        </authorList>
    </citation>
    <scope>NUCLEOTIDE SEQUENCE [LARGE SCALE GENOMIC DNA]</scope>
    <source>
        <strain evidence="10 11">DSM 12511</strain>
    </source>
</reference>
<sequence length="304" mass="31886">MNQLATFIQLIIDGLAQGSLYAALALAIVLVNQATGLVNFAQGGMAVLGAYIGLTASNLVTPVVGLFAGITIGIIVAVAASFGIGALIERFVMRRFMGAEVDTQVVVTIGLFTFIGGFIGIVWGFNYIPYPFYISGNESFTVLGVSISVWSITTFVTIMALMIVLQLLFRGTKLGLGLRAVSDNSDSAALSGIRVGRMLMIGWGLAAALGTVAGVLLAAKAQLYPDNFDGILVYALAAVIIGGLDSPIGAVLAAWVIAIVESLVGVYVPFIGHDLKVIVPFVFLFAVLIIKPQGLFGRRQVVRV</sequence>
<evidence type="ECO:0000256" key="1">
    <source>
        <dbReference type="ARBA" id="ARBA00004651"/>
    </source>
</evidence>
<keyword evidence="5" id="KW-0029">Amino-acid transport</keyword>
<keyword evidence="7 9" id="KW-0472">Membrane</keyword>
<dbReference type="InterPro" id="IPR052157">
    <property type="entry name" value="BCAA_transport_permease"/>
</dbReference>
<evidence type="ECO:0000256" key="7">
    <source>
        <dbReference type="ARBA" id="ARBA00023136"/>
    </source>
</evidence>
<feature type="transmembrane region" description="Helical" evidence="9">
    <location>
        <begin position="140"/>
        <end position="169"/>
    </location>
</feature>
<feature type="transmembrane region" description="Helical" evidence="9">
    <location>
        <begin position="266"/>
        <end position="290"/>
    </location>
</feature>
<keyword evidence="4 9" id="KW-0812">Transmembrane</keyword>
<evidence type="ECO:0000313" key="11">
    <source>
        <dbReference type="Proteomes" id="UP000537775"/>
    </source>
</evidence>
<keyword evidence="11" id="KW-1185">Reference proteome</keyword>
<proteinExistence type="inferred from homology"/>
<comment type="subcellular location">
    <subcellularLocation>
        <location evidence="1">Cell membrane</location>
        <topology evidence="1">Multi-pass membrane protein</topology>
    </subcellularLocation>
</comment>
<feature type="transmembrane region" description="Helical" evidence="9">
    <location>
        <begin position="200"/>
        <end position="219"/>
    </location>
</feature>
<dbReference type="PANTHER" id="PTHR11795:SF451">
    <property type="entry name" value="ABC TRANSPORTER PERMEASE PROTEIN"/>
    <property type="match status" value="1"/>
</dbReference>
<feature type="transmembrane region" description="Helical" evidence="9">
    <location>
        <begin position="63"/>
        <end position="88"/>
    </location>
</feature>
<keyword evidence="2" id="KW-0813">Transport</keyword>
<dbReference type="RefSeq" id="WP_246413858.1">
    <property type="nucleotide sequence ID" value="NZ_BAAAJR010000003.1"/>
</dbReference>
<evidence type="ECO:0000256" key="9">
    <source>
        <dbReference type="SAM" id="Phobius"/>
    </source>
</evidence>
<dbReference type="Proteomes" id="UP000537775">
    <property type="component" value="Unassembled WGS sequence"/>
</dbReference>
<feature type="transmembrane region" description="Helical" evidence="9">
    <location>
        <begin position="37"/>
        <end position="56"/>
    </location>
</feature>
<evidence type="ECO:0000313" key="10">
    <source>
        <dbReference type="EMBL" id="MBB6390628.1"/>
    </source>
</evidence>
<evidence type="ECO:0000256" key="8">
    <source>
        <dbReference type="ARBA" id="ARBA00037998"/>
    </source>
</evidence>
<evidence type="ECO:0000256" key="4">
    <source>
        <dbReference type="ARBA" id="ARBA00022692"/>
    </source>
</evidence>
<dbReference type="AlphaFoldDB" id="A0A7X0FN92"/>
<dbReference type="PANTHER" id="PTHR11795">
    <property type="entry name" value="BRANCHED-CHAIN AMINO ACID TRANSPORT SYSTEM PERMEASE PROTEIN LIVH"/>
    <property type="match status" value="1"/>
</dbReference>
<name>A0A7X0FN92_9MICO</name>
<dbReference type="Pfam" id="PF02653">
    <property type="entry name" value="BPD_transp_2"/>
    <property type="match status" value="1"/>
</dbReference>
<dbReference type="CDD" id="cd06582">
    <property type="entry name" value="TM_PBP1_LivH_like"/>
    <property type="match status" value="1"/>
</dbReference>
<keyword evidence="6 9" id="KW-1133">Transmembrane helix</keyword>
<gene>
    <name evidence="10" type="ORF">HD594_000941</name>
</gene>
<keyword evidence="3" id="KW-1003">Cell membrane</keyword>